<comment type="caution">
    <text evidence="1">The sequence shown here is derived from an EMBL/GenBank/DDBJ whole genome shotgun (WGS) entry which is preliminary data.</text>
</comment>
<evidence type="ECO:0000313" key="1">
    <source>
        <dbReference type="EMBL" id="MDS0284769.1"/>
    </source>
</evidence>
<protein>
    <submittedName>
        <fullName evidence="1">Uncharacterized protein</fullName>
    </submittedName>
</protein>
<reference evidence="1 2" key="1">
    <citation type="submission" date="2022-06" db="EMBL/GenBank/DDBJ databases">
        <title>Halomicroarcula sp. a new haloarchaeum isolate from saline soil.</title>
        <authorList>
            <person name="Strakova D."/>
            <person name="Galisteo C."/>
            <person name="Sanchez-Porro C."/>
            <person name="Ventosa A."/>
        </authorList>
    </citation>
    <scope>NUCLEOTIDE SEQUENCE [LARGE SCALE GENOMIC DNA]</scope>
    <source>
        <strain evidence="1 2">S3CR25-11</strain>
    </source>
</reference>
<sequence>MLPIGRVVPGRFDYLFPERVGLAAEWVTVLQLVEDMDQIPADKFDGALRKATKEGLVQDTPQGIEPL</sequence>
<proteinExistence type="predicted"/>
<evidence type="ECO:0000313" key="2">
    <source>
        <dbReference type="Proteomes" id="UP001268864"/>
    </source>
</evidence>
<gene>
    <name evidence="1" type="ORF">NDI86_21945</name>
</gene>
<dbReference type="RefSeq" id="WP_310902434.1">
    <property type="nucleotide sequence ID" value="NZ_JAMQOS010000012.1"/>
</dbReference>
<dbReference type="Proteomes" id="UP001268864">
    <property type="component" value="Unassembled WGS sequence"/>
</dbReference>
<organism evidence="1 2">
    <name type="scientific">Haloarcula onubensis</name>
    <dbReference type="NCBI Taxonomy" id="2950539"/>
    <lineage>
        <taxon>Archaea</taxon>
        <taxon>Methanobacteriati</taxon>
        <taxon>Methanobacteriota</taxon>
        <taxon>Stenosarchaea group</taxon>
        <taxon>Halobacteria</taxon>
        <taxon>Halobacteriales</taxon>
        <taxon>Haloarculaceae</taxon>
        <taxon>Haloarcula</taxon>
    </lineage>
</organism>
<accession>A0ABU2FVI1</accession>
<keyword evidence="2" id="KW-1185">Reference proteome</keyword>
<dbReference type="EMBL" id="JAMQOS010000012">
    <property type="protein sequence ID" value="MDS0284769.1"/>
    <property type="molecule type" value="Genomic_DNA"/>
</dbReference>
<name>A0ABU2FVI1_9EURY</name>